<dbReference type="OrthoDB" id="436688at2759"/>
<organism evidence="2 3">
    <name type="scientific">Olea europaea subsp. europaea</name>
    <dbReference type="NCBI Taxonomy" id="158383"/>
    <lineage>
        <taxon>Eukaryota</taxon>
        <taxon>Viridiplantae</taxon>
        <taxon>Streptophyta</taxon>
        <taxon>Embryophyta</taxon>
        <taxon>Tracheophyta</taxon>
        <taxon>Spermatophyta</taxon>
        <taxon>Magnoliopsida</taxon>
        <taxon>eudicotyledons</taxon>
        <taxon>Gunneridae</taxon>
        <taxon>Pentapetalae</taxon>
        <taxon>asterids</taxon>
        <taxon>lamiids</taxon>
        <taxon>Lamiales</taxon>
        <taxon>Oleaceae</taxon>
        <taxon>Oleeae</taxon>
        <taxon>Olea</taxon>
    </lineage>
</organism>
<protein>
    <recommendedName>
        <fullName evidence="1">C2HC zinc finger plants domain-containing protein</fullName>
    </recommendedName>
</protein>
<dbReference type="InterPro" id="IPR056971">
    <property type="entry name" value="Znf-C2HC_3"/>
</dbReference>
<dbReference type="PANTHER" id="PTHR35513:SF1">
    <property type="entry name" value="OS02G0158600 PROTEIN"/>
    <property type="match status" value="1"/>
</dbReference>
<dbReference type="Proteomes" id="UP000594638">
    <property type="component" value="Unassembled WGS sequence"/>
</dbReference>
<accession>A0A8S0PMI8</accession>
<evidence type="ECO:0000313" key="3">
    <source>
        <dbReference type="Proteomes" id="UP000594638"/>
    </source>
</evidence>
<dbReference type="Gramene" id="OE9A104436T1">
    <property type="protein sequence ID" value="OE9A104436C1"/>
    <property type="gene ID" value="OE9A104436"/>
</dbReference>
<name>A0A8S0PMI8_OLEEU</name>
<reference evidence="2 3" key="1">
    <citation type="submission" date="2019-12" db="EMBL/GenBank/DDBJ databases">
        <authorList>
            <person name="Alioto T."/>
            <person name="Alioto T."/>
            <person name="Gomez Garrido J."/>
        </authorList>
    </citation>
    <scope>NUCLEOTIDE SEQUENCE [LARGE SCALE GENOMIC DNA]</scope>
</reference>
<dbReference type="EMBL" id="CACTIH010000133">
    <property type="protein sequence ID" value="CAA2955003.1"/>
    <property type="molecule type" value="Genomic_DNA"/>
</dbReference>
<gene>
    <name evidence="2" type="ORF">OLEA9_A104436</name>
</gene>
<keyword evidence="3" id="KW-1185">Reference proteome</keyword>
<evidence type="ECO:0000259" key="1">
    <source>
        <dbReference type="Pfam" id="PF25017"/>
    </source>
</evidence>
<proteinExistence type="predicted"/>
<comment type="caution">
    <text evidence="2">The sequence shown here is derived from an EMBL/GenBank/DDBJ whole genome shotgun (WGS) entry which is preliminary data.</text>
</comment>
<evidence type="ECO:0000313" key="2">
    <source>
        <dbReference type="EMBL" id="CAA2955003.1"/>
    </source>
</evidence>
<dbReference type="AlphaFoldDB" id="A0A8S0PMI8"/>
<dbReference type="PANTHER" id="PTHR35513">
    <property type="entry name" value="OS02G0158600 PROTEIN"/>
    <property type="match status" value="1"/>
</dbReference>
<sequence>MNSKDADMIEADAMAPQPQPQPLGLSADFNGDVRNFLSMARQLIDQGKPSQALQAVMMAMRIQGGDEAVFQTLSRARELYRNKVQVSAAADELSALFAQCAIVEASPSQFESSQHPMVGQSIEPHVDGTSILAETGRKQVVLDSFSDGSSFVCFQCGGVVSNHRKEEHYAFWCCKN</sequence>
<feature type="domain" description="C2HC zinc finger plants" evidence="1">
    <location>
        <begin position="129"/>
        <end position="174"/>
    </location>
</feature>
<dbReference type="Pfam" id="PF25017">
    <property type="entry name" value="zf-C2HC_3"/>
    <property type="match status" value="1"/>
</dbReference>